<keyword evidence="6" id="KW-1185">Reference proteome</keyword>
<evidence type="ECO:0000259" key="4">
    <source>
        <dbReference type="SMART" id="SM00646"/>
    </source>
</evidence>
<dbReference type="InterPro" id="IPR002508">
    <property type="entry name" value="MurNAc-LAA_cat"/>
</dbReference>
<dbReference type="Gene3D" id="3.40.630.40">
    <property type="entry name" value="Zn-dependent exopeptidases"/>
    <property type="match status" value="2"/>
</dbReference>
<evidence type="ECO:0000256" key="3">
    <source>
        <dbReference type="SAM" id="SignalP"/>
    </source>
</evidence>
<gene>
    <name evidence="5" type="ORF">Mtai_v1c20070</name>
</gene>
<evidence type="ECO:0000313" key="6">
    <source>
        <dbReference type="Proteomes" id="UP000263013"/>
    </source>
</evidence>
<dbReference type="SUPFAM" id="SSF53187">
    <property type="entry name" value="Zn-dependent exopeptidases"/>
    <property type="match status" value="1"/>
</dbReference>
<evidence type="ECO:0000313" key="5">
    <source>
        <dbReference type="EMBL" id="AWR87240.1"/>
    </source>
</evidence>
<evidence type="ECO:0000256" key="2">
    <source>
        <dbReference type="SAM" id="MobiDB-lite"/>
    </source>
</evidence>
<dbReference type="EMBL" id="CP021130">
    <property type="protein sequence ID" value="AWR87240.1"/>
    <property type="molecule type" value="Genomic_DNA"/>
</dbReference>
<dbReference type="SMART" id="SM00646">
    <property type="entry name" value="Ami_3"/>
    <property type="match status" value="1"/>
</dbReference>
<dbReference type="Pfam" id="PF01520">
    <property type="entry name" value="Amidase_3"/>
    <property type="match status" value="1"/>
</dbReference>
<evidence type="ECO:0000256" key="1">
    <source>
        <dbReference type="ARBA" id="ARBA00022801"/>
    </source>
</evidence>
<organism evidence="5 6">
    <name type="scientific">Meiothermus taiwanensis WR-220</name>
    <dbReference type="NCBI Taxonomy" id="1339250"/>
    <lineage>
        <taxon>Bacteria</taxon>
        <taxon>Thermotogati</taxon>
        <taxon>Deinococcota</taxon>
        <taxon>Deinococci</taxon>
        <taxon>Thermales</taxon>
        <taxon>Thermaceae</taxon>
        <taxon>Meiothermus</taxon>
    </lineage>
</organism>
<reference evidence="5 6" key="1">
    <citation type="submission" date="2017-05" db="EMBL/GenBank/DDBJ databases">
        <title>Complete genome sequence of Meiothermus taiwanensis WR-220.</title>
        <authorList>
            <person name="Wu W.-L."/>
            <person name="Lo W.-S."/>
            <person name="Kuo C.-H."/>
            <person name="Wu S.-H."/>
        </authorList>
    </citation>
    <scope>NUCLEOTIDE SEQUENCE [LARGE SCALE GENOMIC DNA]</scope>
    <source>
        <strain evidence="5 6">WR-220</strain>
    </source>
</reference>
<dbReference type="CDD" id="cd02696">
    <property type="entry name" value="MurNAc-LAA"/>
    <property type="match status" value="1"/>
</dbReference>
<dbReference type="PANTHER" id="PTHR30404">
    <property type="entry name" value="N-ACETYLMURAMOYL-L-ALANINE AMIDASE"/>
    <property type="match status" value="1"/>
</dbReference>
<dbReference type="InterPro" id="IPR050695">
    <property type="entry name" value="N-acetylmuramoyl_amidase_3"/>
</dbReference>
<feature type="domain" description="MurNAc-LAA" evidence="4">
    <location>
        <begin position="213"/>
        <end position="398"/>
    </location>
</feature>
<feature type="region of interest" description="Disordered" evidence="2">
    <location>
        <begin position="282"/>
        <end position="318"/>
    </location>
</feature>
<proteinExistence type="predicted"/>
<dbReference type="Proteomes" id="UP000263013">
    <property type="component" value="Chromosome"/>
</dbReference>
<dbReference type="PANTHER" id="PTHR30404:SF0">
    <property type="entry name" value="N-ACETYLMURAMOYL-L-ALANINE AMIDASE AMIC"/>
    <property type="match status" value="1"/>
</dbReference>
<sequence>MSRLLLPLPMAALLSTSALAQSLPPPRIGDQPGFARVVLDLPKEATYQIEPLGAALRVTLPNQTVTPGLHFVSLPELAGYVLEQHEDQAVLILLTPQGVTPRSGYKTMTLAALQGEGQRLVIDLSGAFVDTSPLLSFPEFRFVKSGGRRFSVVVDAGHGGPDPGALGPVAEKVVNLEVALRVRRFLQNAGVEVIMTRESDTAFSPDKRTDLAQRVALAEGKDLFVSIHANAAVPARADGWCGLEVYYHSPETTRPFFPSPAPLLPTPPSLALNPLEALEAAQPPSMQGGPLDPGAQPSLEDPGPIPPQSLPAPTPQMTSLRRMELSRTLAARVLSYTLGATAAVNRGVRSADFFVIRYTSVPAILVEMGYLSHPIEGQNLRNPHYLDRISYGIARGILEYLENDHPFK</sequence>
<name>A0ABN5LYC4_9DEIN</name>
<feature type="signal peptide" evidence="3">
    <location>
        <begin position="1"/>
        <end position="20"/>
    </location>
</feature>
<keyword evidence="1" id="KW-0378">Hydrolase</keyword>
<feature type="chain" id="PRO_5046732167" evidence="3">
    <location>
        <begin position="21"/>
        <end position="408"/>
    </location>
</feature>
<protein>
    <submittedName>
        <fullName evidence="5">N-acetylmuramoyl-L-alanine amidase</fullName>
    </submittedName>
</protein>
<keyword evidence="3" id="KW-0732">Signal</keyword>
<accession>A0ABN5LYC4</accession>
<feature type="compositionally biased region" description="Pro residues" evidence="2">
    <location>
        <begin position="303"/>
        <end position="314"/>
    </location>
</feature>